<name>A0ABR3G177_9AGAR</name>
<gene>
    <name evidence="1" type="ORF">V5O48_000472</name>
</gene>
<evidence type="ECO:0000313" key="1">
    <source>
        <dbReference type="EMBL" id="KAL0581543.1"/>
    </source>
</evidence>
<dbReference type="EMBL" id="JBAHYK010000008">
    <property type="protein sequence ID" value="KAL0581543.1"/>
    <property type="molecule type" value="Genomic_DNA"/>
</dbReference>
<accession>A0ABR3G177</accession>
<proteinExistence type="predicted"/>
<reference evidence="1 2" key="1">
    <citation type="submission" date="2024-02" db="EMBL/GenBank/DDBJ databases">
        <title>A draft genome for the cacao thread blight pathogen Marasmius crinis-equi.</title>
        <authorList>
            <person name="Cohen S.P."/>
            <person name="Baruah I.K."/>
            <person name="Amoako-Attah I."/>
            <person name="Bukari Y."/>
            <person name="Meinhardt L.W."/>
            <person name="Bailey B.A."/>
        </authorList>
    </citation>
    <scope>NUCLEOTIDE SEQUENCE [LARGE SCALE GENOMIC DNA]</scope>
    <source>
        <strain evidence="1 2">GH-76</strain>
    </source>
</reference>
<dbReference type="InterPro" id="IPR036597">
    <property type="entry name" value="Fido-like_dom_sf"/>
</dbReference>
<protein>
    <recommendedName>
        <fullName evidence="3">Fido domain-containing protein</fullName>
    </recommendedName>
</protein>
<evidence type="ECO:0008006" key="3">
    <source>
        <dbReference type="Google" id="ProtNLM"/>
    </source>
</evidence>
<dbReference type="SUPFAM" id="SSF140931">
    <property type="entry name" value="Fic-like"/>
    <property type="match status" value="1"/>
</dbReference>
<dbReference type="Gene3D" id="1.10.3290.10">
    <property type="entry name" value="Fido-like domain"/>
    <property type="match status" value="1"/>
</dbReference>
<dbReference type="Proteomes" id="UP001465976">
    <property type="component" value="Unassembled WGS sequence"/>
</dbReference>
<sequence length="396" mass="44469">MSQLPFNSCQYFLNKDRPLIESHPLLAYNQDSPVDQALLPSLQPSRRGTLGLEEHVSAARLWESLYESTSNLQVQGRAMITLLVADMRCFLGSRGTALPLYLELSQVLQDEKFTRWVKKSLERYNKEVGRELHGYKTSTTFTPSQRFKPEVANDSFPYCRVPQAKLRELRGLWASTGDPQAVLDQFCNFHCLESNALEGKVSFNYSSTTMLVQFGFFAQVQGLTGEPEGDVQDRASAIEILKDTRQALDVVFQLLRRNTVQGKISLNVSTILELHRLMMASSRLLRASKRGEQRISYTNIGMTRQTTETNVTVATGPVKVQFCPFDSVDEELGRFCGKFNELVNAADMDPFAAAAWISHVFLAIHPFEVCPLGMVVIICLRSLSTCRTGTEGSRES</sequence>
<keyword evidence="2" id="KW-1185">Reference proteome</keyword>
<evidence type="ECO:0000313" key="2">
    <source>
        <dbReference type="Proteomes" id="UP001465976"/>
    </source>
</evidence>
<comment type="caution">
    <text evidence="1">The sequence shown here is derived from an EMBL/GenBank/DDBJ whole genome shotgun (WGS) entry which is preliminary data.</text>
</comment>
<organism evidence="1 2">
    <name type="scientific">Marasmius crinis-equi</name>
    <dbReference type="NCBI Taxonomy" id="585013"/>
    <lineage>
        <taxon>Eukaryota</taxon>
        <taxon>Fungi</taxon>
        <taxon>Dikarya</taxon>
        <taxon>Basidiomycota</taxon>
        <taxon>Agaricomycotina</taxon>
        <taxon>Agaricomycetes</taxon>
        <taxon>Agaricomycetidae</taxon>
        <taxon>Agaricales</taxon>
        <taxon>Marasmiineae</taxon>
        <taxon>Marasmiaceae</taxon>
        <taxon>Marasmius</taxon>
    </lineage>
</organism>